<comment type="caution">
    <text evidence="2">The sequence shown here is derived from an EMBL/GenBank/DDBJ whole genome shotgun (WGS) entry which is preliminary data.</text>
</comment>
<evidence type="ECO:0000313" key="3">
    <source>
        <dbReference type="Proteomes" id="UP001178507"/>
    </source>
</evidence>
<evidence type="ECO:0000256" key="1">
    <source>
        <dbReference type="SAM" id="MobiDB-lite"/>
    </source>
</evidence>
<name>A0AA36MV14_9DINO</name>
<organism evidence="2 3">
    <name type="scientific">Effrenium voratum</name>
    <dbReference type="NCBI Taxonomy" id="2562239"/>
    <lineage>
        <taxon>Eukaryota</taxon>
        <taxon>Sar</taxon>
        <taxon>Alveolata</taxon>
        <taxon>Dinophyceae</taxon>
        <taxon>Suessiales</taxon>
        <taxon>Symbiodiniaceae</taxon>
        <taxon>Effrenium</taxon>
    </lineage>
</organism>
<dbReference type="EMBL" id="CAUJNA010001166">
    <property type="protein sequence ID" value="CAJ1384872.1"/>
    <property type="molecule type" value="Genomic_DNA"/>
</dbReference>
<keyword evidence="3" id="KW-1185">Reference proteome</keyword>
<evidence type="ECO:0008006" key="4">
    <source>
        <dbReference type="Google" id="ProtNLM"/>
    </source>
</evidence>
<reference evidence="2" key="1">
    <citation type="submission" date="2023-08" db="EMBL/GenBank/DDBJ databases">
        <authorList>
            <person name="Chen Y."/>
            <person name="Shah S."/>
            <person name="Dougan E. K."/>
            <person name="Thang M."/>
            <person name="Chan C."/>
        </authorList>
    </citation>
    <scope>NUCLEOTIDE SEQUENCE</scope>
</reference>
<feature type="compositionally biased region" description="Low complexity" evidence="1">
    <location>
        <begin position="60"/>
        <end position="76"/>
    </location>
</feature>
<feature type="region of interest" description="Disordered" evidence="1">
    <location>
        <begin position="1"/>
        <end position="119"/>
    </location>
</feature>
<proteinExistence type="predicted"/>
<sequence length="144" mass="15066">AKAECIKPKISSKKRARSIESAGPTDSDREALFASSPTVPGSPPEAAPGDDWSLPHPDSDSPADVPASARAAAEPAAAPPLEPADADEEDAPAQEVGKWTTEQITTLVQSKQDPKARPSWAVVARRAGKTVQEAKNKRAALQPL</sequence>
<dbReference type="AlphaFoldDB" id="A0AA36MV14"/>
<dbReference type="Proteomes" id="UP001178507">
    <property type="component" value="Unassembled WGS sequence"/>
</dbReference>
<protein>
    <recommendedName>
        <fullName evidence="4">Myb-like domain-containing protein</fullName>
    </recommendedName>
</protein>
<feature type="non-terminal residue" evidence="2">
    <location>
        <position position="1"/>
    </location>
</feature>
<gene>
    <name evidence="2" type="ORF">EVOR1521_LOCUS11634</name>
</gene>
<evidence type="ECO:0000313" key="2">
    <source>
        <dbReference type="EMBL" id="CAJ1384872.1"/>
    </source>
</evidence>
<accession>A0AA36MV14</accession>
<feature type="compositionally biased region" description="Polar residues" evidence="1">
    <location>
        <begin position="100"/>
        <end position="111"/>
    </location>
</feature>